<proteinExistence type="predicted"/>
<name>A0A2W7QST7_9RHOB</name>
<dbReference type="PROSITE" id="PS51257">
    <property type="entry name" value="PROKAR_LIPOPROTEIN"/>
    <property type="match status" value="1"/>
</dbReference>
<feature type="chain" id="PRO_5016055500" evidence="1">
    <location>
        <begin position="26"/>
        <end position="212"/>
    </location>
</feature>
<dbReference type="Pfam" id="PF03886">
    <property type="entry name" value="ABC_trans_aux"/>
    <property type="match status" value="1"/>
</dbReference>
<dbReference type="PROSITE" id="PS51318">
    <property type="entry name" value="TAT"/>
    <property type="match status" value="1"/>
</dbReference>
<dbReference type="Gene3D" id="3.40.50.10610">
    <property type="entry name" value="ABC-type transport auxiliary lipoprotein component"/>
    <property type="match status" value="1"/>
</dbReference>
<organism evidence="3 4">
    <name type="scientific">Roseinatronobacter thiooxidans</name>
    <dbReference type="NCBI Taxonomy" id="121821"/>
    <lineage>
        <taxon>Bacteria</taxon>
        <taxon>Pseudomonadati</taxon>
        <taxon>Pseudomonadota</taxon>
        <taxon>Alphaproteobacteria</taxon>
        <taxon>Rhodobacterales</taxon>
        <taxon>Paracoccaceae</taxon>
        <taxon>Roseinatronobacter</taxon>
    </lineage>
</organism>
<dbReference type="RefSeq" id="WP_071470656.1">
    <property type="nucleotide sequence ID" value="NZ_MEHT01000045.1"/>
</dbReference>
<dbReference type="EMBL" id="QKZQ01000003">
    <property type="protein sequence ID" value="PZX46787.1"/>
    <property type="molecule type" value="Genomic_DNA"/>
</dbReference>
<accession>A0A2W7QST7</accession>
<evidence type="ECO:0000259" key="2">
    <source>
        <dbReference type="Pfam" id="PF03886"/>
    </source>
</evidence>
<keyword evidence="1" id="KW-0732">Signal</keyword>
<dbReference type="SUPFAM" id="SSF159594">
    <property type="entry name" value="XCC0632-like"/>
    <property type="match status" value="1"/>
</dbReference>
<keyword evidence="4" id="KW-1185">Reference proteome</keyword>
<dbReference type="AlphaFoldDB" id="A0A2W7QST7"/>
<dbReference type="OrthoDB" id="9808689at2"/>
<protein>
    <submittedName>
        <fullName evidence="3">Cholesterol transport system auxiliary component</fullName>
    </submittedName>
</protein>
<sequence length="212" mass="22347">MTLTRRNFVTGAGALSLLSGCGALSALGDAATPLDAYELRAPVLPQAGRMLSRALSIEAPTASGALQTDRILIKPNAVQSLYLPGARWSDEAPLMFQTVMLRAFEDTGALSYVGRRPLGGTGDFALISEITDFQAELSADGTSALARIRLTARMVREADASVLARRSFQALAPAASTETLDIVQGFNAASDEVLGELVRWGLEVIGVRLPVA</sequence>
<reference evidence="3 4" key="1">
    <citation type="submission" date="2018-06" db="EMBL/GenBank/DDBJ databases">
        <title>Genomic Encyclopedia of Archaeal and Bacterial Type Strains, Phase II (KMG-II): from individual species to whole genera.</title>
        <authorList>
            <person name="Goeker M."/>
        </authorList>
    </citation>
    <scope>NUCLEOTIDE SEQUENCE [LARGE SCALE GENOMIC DNA]</scope>
    <source>
        <strain evidence="3 4">DSM 13087</strain>
    </source>
</reference>
<dbReference type="InterPro" id="IPR006311">
    <property type="entry name" value="TAT_signal"/>
</dbReference>
<feature type="signal peptide" evidence="1">
    <location>
        <begin position="1"/>
        <end position="25"/>
    </location>
</feature>
<dbReference type="Proteomes" id="UP000249364">
    <property type="component" value="Unassembled WGS sequence"/>
</dbReference>
<evidence type="ECO:0000313" key="3">
    <source>
        <dbReference type="EMBL" id="PZX46787.1"/>
    </source>
</evidence>
<dbReference type="STRING" id="121821.GCA_001870675_02855"/>
<comment type="caution">
    <text evidence="3">The sequence shown here is derived from an EMBL/GenBank/DDBJ whole genome shotgun (WGS) entry which is preliminary data.</text>
</comment>
<gene>
    <name evidence="3" type="ORF">LY56_00996</name>
</gene>
<feature type="domain" description="ABC-type transport auxiliary lipoprotein component" evidence="2">
    <location>
        <begin position="45"/>
        <end position="194"/>
    </location>
</feature>
<evidence type="ECO:0000313" key="4">
    <source>
        <dbReference type="Proteomes" id="UP000249364"/>
    </source>
</evidence>
<dbReference type="InterPro" id="IPR005586">
    <property type="entry name" value="ABC_trans_aux"/>
</dbReference>
<evidence type="ECO:0000256" key="1">
    <source>
        <dbReference type="SAM" id="SignalP"/>
    </source>
</evidence>